<dbReference type="AlphaFoldDB" id="A0AAD5I6G0"/>
<organism evidence="1 2">
    <name type="scientific">Acer negundo</name>
    <name type="common">Box elder</name>
    <dbReference type="NCBI Taxonomy" id="4023"/>
    <lineage>
        <taxon>Eukaryota</taxon>
        <taxon>Viridiplantae</taxon>
        <taxon>Streptophyta</taxon>
        <taxon>Embryophyta</taxon>
        <taxon>Tracheophyta</taxon>
        <taxon>Spermatophyta</taxon>
        <taxon>Magnoliopsida</taxon>
        <taxon>eudicotyledons</taxon>
        <taxon>Gunneridae</taxon>
        <taxon>Pentapetalae</taxon>
        <taxon>rosids</taxon>
        <taxon>malvids</taxon>
        <taxon>Sapindales</taxon>
        <taxon>Sapindaceae</taxon>
        <taxon>Hippocastanoideae</taxon>
        <taxon>Acereae</taxon>
        <taxon>Acer</taxon>
    </lineage>
</organism>
<name>A0AAD5I6G0_ACENE</name>
<gene>
    <name evidence="1" type="ORF">LWI28_016340</name>
</gene>
<keyword evidence="2" id="KW-1185">Reference proteome</keyword>
<proteinExistence type="predicted"/>
<sequence length="97" mass="10666">MCIRLNSWKNVIKGRQSMIDFNVTHTQPLPTAAIIAGGLSSPPDVFVKVFIYFLFSFRNLSNPPSLSHFWPAAATVNLLPASIHKLPSLAFTGIKVV</sequence>
<evidence type="ECO:0000313" key="1">
    <source>
        <dbReference type="EMBL" id="KAI9153772.1"/>
    </source>
</evidence>
<evidence type="ECO:0000313" key="2">
    <source>
        <dbReference type="Proteomes" id="UP001064489"/>
    </source>
</evidence>
<accession>A0AAD5I6G0</accession>
<protein>
    <submittedName>
        <fullName evidence="1">Uncharacterized protein</fullName>
    </submittedName>
</protein>
<comment type="caution">
    <text evidence="1">The sequence shown here is derived from an EMBL/GenBank/DDBJ whole genome shotgun (WGS) entry which is preliminary data.</text>
</comment>
<dbReference type="Proteomes" id="UP001064489">
    <property type="component" value="Chromosome 11"/>
</dbReference>
<dbReference type="EMBL" id="JAJSOW010000108">
    <property type="protein sequence ID" value="KAI9153772.1"/>
    <property type="molecule type" value="Genomic_DNA"/>
</dbReference>
<reference evidence="1" key="2">
    <citation type="submission" date="2023-02" db="EMBL/GenBank/DDBJ databases">
        <authorList>
            <person name="Swenson N.G."/>
            <person name="Wegrzyn J.L."/>
            <person name="Mcevoy S.L."/>
        </authorList>
    </citation>
    <scope>NUCLEOTIDE SEQUENCE</scope>
    <source>
        <strain evidence="1">91603</strain>
        <tissue evidence="1">Leaf</tissue>
    </source>
</reference>
<reference evidence="1" key="1">
    <citation type="journal article" date="2022" name="Plant J.">
        <title>Strategies of tolerance reflected in two North American maple genomes.</title>
        <authorList>
            <person name="McEvoy S.L."/>
            <person name="Sezen U.U."/>
            <person name="Trouern-Trend A."/>
            <person name="McMahon S.M."/>
            <person name="Schaberg P.G."/>
            <person name="Yang J."/>
            <person name="Wegrzyn J.L."/>
            <person name="Swenson N.G."/>
        </authorList>
    </citation>
    <scope>NUCLEOTIDE SEQUENCE</scope>
    <source>
        <strain evidence="1">91603</strain>
    </source>
</reference>